<gene>
    <name evidence="1" type="ORF">N658DRAFT_534969</name>
</gene>
<dbReference type="AlphaFoldDB" id="A0AAN6Q4Q0"/>
<dbReference type="EMBL" id="MU863638">
    <property type="protein sequence ID" value="KAK4100936.1"/>
    <property type="molecule type" value="Genomic_DNA"/>
</dbReference>
<proteinExistence type="predicted"/>
<keyword evidence="2" id="KW-1185">Reference proteome</keyword>
<protein>
    <recommendedName>
        <fullName evidence="3">Insecticidal crystal toxin domain-containing protein</fullName>
    </recommendedName>
</protein>
<evidence type="ECO:0000313" key="1">
    <source>
        <dbReference type="EMBL" id="KAK4100936.1"/>
    </source>
</evidence>
<name>A0AAN6Q4Q0_9PEZI</name>
<dbReference type="Proteomes" id="UP001305647">
    <property type="component" value="Unassembled WGS sequence"/>
</dbReference>
<evidence type="ECO:0008006" key="3">
    <source>
        <dbReference type="Google" id="ProtNLM"/>
    </source>
</evidence>
<comment type="caution">
    <text evidence="1">The sequence shown here is derived from an EMBL/GenBank/DDBJ whole genome shotgun (WGS) entry which is preliminary data.</text>
</comment>
<evidence type="ECO:0000313" key="2">
    <source>
        <dbReference type="Proteomes" id="UP001305647"/>
    </source>
</evidence>
<dbReference type="PANTHER" id="PTHR48219:SF2">
    <property type="entry name" value="VACUOLAR PROTEIN SORTING-ASSOCIATED PROTEIN 62"/>
    <property type="match status" value="1"/>
</dbReference>
<accession>A0AAN6Q4Q0</accession>
<dbReference type="Pfam" id="PF06101">
    <property type="entry name" value="Vps62"/>
    <property type="match status" value="1"/>
</dbReference>
<dbReference type="PANTHER" id="PTHR48219">
    <property type="entry name" value="VACUOLAR PROTEIN SORTING-ASSOCIATED PROTEIN 62-RELATED"/>
    <property type="match status" value="1"/>
</dbReference>
<sequence length="308" mass="33555">MDGSVWRPRAPEGYVTLGDVANSGHGKPSLDKVWCLRSDLVADGAVQVADAKNQRAPVWDDRDSGGKHDASFWDVFPRRGNSSSEHIPVLAGTFLTASGYGVPAEAPKGPALYVPKAARPFSPRPPEIPAGGVVPEVRELFDEMEQNAITLPFTSFFEPNDQASLRNMADPFCTLRKRVSWEVLEKYPNYQSTALTQTSTVTVGIRRTDTTSSSHSVAITMESEANYGLAKWSISLNSQFTFAQSSSVEELQERTMIKTITVAPRTVAVAWAKRVVIQATRSDGSKINNDVSLLANDEIAVTEIPVKA</sequence>
<dbReference type="InterPro" id="IPR009291">
    <property type="entry name" value="Vps62"/>
</dbReference>
<reference evidence="1" key="1">
    <citation type="journal article" date="2023" name="Mol. Phylogenet. Evol.">
        <title>Genome-scale phylogeny and comparative genomics of the fungal order Sordariales.</title>
        <authorList>
            <person name="Hensen N."/>
            <person name="Bonometti L."/>
            <person name="Westerberg I."/>
            <person name="Brannstrom I.O."/>
            <person name="Guillou S."/>
            <person name="Cros-Aarteil S."/>
            <person name="Calhoun S."/>
            <person name="Haridas S."/>
            <person name="Kuo A."/>
            <person name="Mondo S."/>
            <person name="Pangilinan J."/>
            <person name="Riley R."/>
            <person name="LaButti K."/>
            <person name="Andreopoulos B."/>
            <person name="Lipzen A."/>
            <person name="Chen C."/>
            <person name="Yan M."/>
            <person name="Daum C."/>
            <person name="Ng V."/>
            <person name="Clum A."/>
            <person name="Steindorff A."/>
            <person name="Ohm R.A."/>
            <person name="Martin F."/>
            <person name="Silar P."/>
            <person name="Natvig D.O."/>
            <person name="Lalanne C."/>
            <person name="Gautier V."/>
            <person name="Ament-Velasquez S.L."/>
            <person name="Kruys A."/>
            <person name="Hutchinson M.I."/>
            <person name="Powell A.J."/>
            <person name="Barry K."/>
            <person name="Miller A.N."/>
            <person name="Grigoriev I.V."/>
            <person name="Debuchy R."/>
            <person name="Gladieux P."/>
            <person name="Hiltunen Thoren M."/>
            <person name="Johannesson H."/>
        </authorList>
    </citation>
    <scope>NUCLEOTIDE SEQUENCE</scope>
    <source>
        <strain evidence="1">CBS 757.83</strain>
    </source>
</reference>
<reference evidence="1" key="2">
    <citation type="submission" date="2023-05" db="EMBL/GenBank/DDBJ databases">
        <authorList>
            <consortium name="Lawrence Berkeley National Laboratory"/>
            <person name="Steindorff A."/>
            <person name="Hensen N."/>
            <person name="Bonometti L."/>
            <person name="Westerberg I."/>
            <person name="Brannstrom I.O."/>
            <person name="Guillou S."/>
            <person name="Cros-Aarteil S."/>
            <person name="Calhoun S."/>
            <person name="Haridas S."/>
            <person name="Kuo A."/>
            <person name="Mondo S."/>
            <person name="Pangilinan J."/>
            <person name="Riley R."/>
            <person name="Labutti K."/>
            <person name="Andreopoulos B."/>
            <person name="Lipzen A."/>
            <person name="Chen C."/>
            <person name="Yanf M."/>
            <person name="Daum C."/>
            <person name="Ng V."/>
            <person name="Clum A."/>
            <person name="Ohm R."/>
            <person name="Martin F."/>
            <person name="Silar P."/>
            <person name="Natvig D."/>
            <person name="Lalanne C."/>
            <person name="Gautier V."/>
            <person name="Ament-Velasquez S.L."/>
            <person name="Kruys A."/>
            <person name="Hutchinson M.I."/>
            <person name="Powell A.J."/>
            <person name="Barry K."/>
            <person name="Miller A.N."/>
            <person name="Grigoriev I.V."/>
            <person name="Debuchy R."/>
            <person name="Gladieux P."/>
            <person name="Thoren M.H."/>
            <person name="Johannesson H."/>
        </authorList>
    </citation>
    <scope>NUCLEOTIDE SEQUENCE</scope>
    <source>
        <strain evidence="1">CBS 757.83</strain>
    </source>
</reference>
<organism evidence="1 2">
    <name type="scientific">Parathielavia hyrcaniae</name>
    <dbReference type="NCBI Taxonomy" id="113614"/>
    <lineage>
        <taxon>Eukaryota</taxon>
        <taxon>Fungi</taxon>
        <taxon>Dikarya</taxon>
        <taxon>Ascomycota</taxon>
        <taxon>Pezizomycotina</taxon>
        <taxon>Sordariomycetes</taxon>
        <taxon>Sordariomycetidae</taxon>
        <taxon>Sordariales</taxon>
        <taxon>Chaetomiaceae</taxon>
        <taxon>Parathielavia</taxon>
    </lineage>
</organism>